<keyword evidence="5" id="KW-1185">Reference proteome</keyword>
<dbReference type="SUPFAM" id="SSF56925">
    <property type="entry name" value="OMPA-like"/>
    <property type="match status" value="1"/>
</dbReference>
<dbReference type="Gene3D" id="2.40.160.20">
    <property type="match status" value="1"/>
</dbReference>
<feature type="chain" id="PRO_5005792308" evidence="2">
    <location>
        <begin position="25"/>
        <end position="207"/>
    </location>
</feature>
<evidence type="ECO:0000259" key="3">
    <source>
        <dbReference type="Pfam" id="PF13505"/>
    </source>
</evidence>
<accession>A0A0M4DH57</accession>
<protein>
    <submittedName>
        <fullName evidence="4">Surface antigen msp4 family protein</fullName>
    </submittedName>
</protein>
<evidence type="ECO:0000313" key="4">
    <source>
        <dbReference type="EMBL" id="ALC16337.1"/>
    </source>
</evidence>
<dbReference type="OrthoDB" id="5451288at2"/>
<dbReference type="InterPro" id="IPR011250">
    <property type="entry name" value="OMP/PagP_B-barrel"/>
</dbReference>
<dbReference type="KEGG" id="des:DSOUD_1558"/>
<dbReference type="EMBL" id="CP010802">
    <property type="protein sequence ID" value="ALC16337.1"/>
    <property type="molecule type" value="Genomic_DNA"/>
</dbReference>
<evidence type="ECO:0000256" key="1">
    <source>
        <dbReference type="ARBA" id="ARBA00022729"/>
    </source>
</evidence>
<reference evidence="4 5" key="1">
    <citation type="submission" date="2015-07" db="EMBL/GenBank/DDBJ databases">
        <title>Isolation and Genomic Characterization of a Novel Halophilic Metal-Reducing Deltaproteobacterium from the Deep Subsurface.</title>
        <authorList>
            <person name="Badalamenti J.P."/>
            <person name="Summers Z.M."/>
            <person name="Gralnick J.A."/>
            <person name="Bond D.R."/>
        </authorList>
    </citation>
    <scope>NUCLEOTIDE SEQUENCE [LARGE SCALE GENOMIC DNA]</scope>
    <source>
        <strain evidence="4 5">WTL</strain>
    </source>
</reference>
<name>A0A0M4DH57_9BACT</name>
<evidence type="ECO:0000256" key="2">
    <source>
        <dbReference type="SAM" id="SignalP"/>
    </source>
</evidence>
<evidence type="ECO:0000313" key="5">
    <source>
        <dbReference type="Proteomes" id="UP000057158"/>
    </source>
</evidence>
<gene>
    <name evidence="4" type="ORF">DSOUD_1558</name>
</gene>
<dbReference type="InterPro" id="IPR027385">
    <property type="entry name" value="Beta-barrel_OMP"/>
</dbReference>
<dbReference type="Pfam" id="PF13505">
    <property type="entry name" value="OMP_b-brl"/>
    <property type="match status" value="1"/>
</dbReference>
<dbReference type="RefSeq" id="WP_053550454.1">
    <property type="nucleotide sequence ID" value="NZ_CP010802.1"/>
</dbReference>
<dbReference type="AlphaFoldDB" id="A0A0M4DH57"/>
<feature type="domain" description="Outer membrane protein beta-barrel" evidence="3">
    <location>
        <begin position="8"/>
        <end position="207"/>
    </location>
</feature>
<feature type="signal peptide" evidence="2">
    <location>
        <begin position="1"/>
        <end position="24"/>
    </location>
</feature>
<dbReference type="Proteomes" id="UP000057158">
    <property type="component" value="Chromosome"/>
</dbReference>
<organism evidence="4 5">
    <name type="scientific">Desulfuromonas soudanensis</name>
    <dbReference type="NCBI Taxonomy" id="1603606"/>
    <lineage>
        <taxon>Bacteria</taxon>
        <taxon>Pseudomonadati</taxon>
        <taxon>Thermodesulfobacteriota</taxon>
        <taxon>Desulfuromonadia</taxon>
        <taxon>Desulfuromonadales</taxon>
        <taxon>Desulfuromonadaceae</taxon>
        <taxon>Desulfuromonas</taxon>
    </lineage>
</organism>
<keyword evidence="1 2" id="KW-0732">Signal</keyword>
<sequence length="207" mass="22413">MKKIRFTLVLTLALLSLAPCAAMAKGWYAGVAGGVSRIDDLSVSTQTTIQHDDGMALAVNGGYDFGWFRLDLEAIQYKNDVGQVLLNSSSVDGSGEVTMKNLVLNACFEYEILHTVTPWLGLGIGVGRIEFDNVQAPVVGRILDDIDSGALLKLQLGTSVRLGEHLLGTVSYERTSIGMEFSRSSSAEVVEDNFVGQVYLLGVRYLF</sequence>
<proteinExistence type="predicted"/>
<dbReference type="PATRIC" id="fig|1603606.3.peg.1697"/>
<dbReference type="STRING" id="1603606.DSOUD_1558"/>